<evidence type="ECO:0000313" key="4">
    <source>
        <dbReference type="EMBL" id="GFP30771.1"/>
    </source>
</evidence>
<evidence type="ECO:0000313" key="5">
    <source>
        <dbReference type="EMBL" id="GFP39235.1"/>
    </source>
</evidence>
<dbReference type="EMBL" id="BLRZ01000102">
    <property type="protein sequence ID" value="GFP30771.1"/>
    <property type="molecule type" value="Genomic_DNA"/>
</dbReference>
<dbReference type="RefSeq" id="WP_176235624.1">
    <property type="nucleotide sequence ID" value="NZ_BLRU01000092.1"/>
</dbReference>
<dbReference type="Gene3D" id="3.40.190.10">
    <property type="entry name" value="Periplasmic binding protein-like II"/>
    <property type="match status" value="2"/>
</dbReference>
<dbReference type="PROSITE" id="PS51257">
    <property type="entry name" value="PROKAR_LIPOPROTEIN"/>
    <property type="match status" value="1"/>
</dbReference>
<evidence type="ECO:0000259" key="2">
    <source>
        <dbReference type="Pfam" id="PF12849"/>
    </source>
</evidence>
<dbReference type="Proteomes" id="UP000588083">
    <property type="component" value="Unassembled WGS sequence"/>
</dbReference>
<gene>
    <name evidence="3" type="ORF">HKBW3S03_01032</name>
    <name evidence="4" type="ORF">HKBW3S34_01690</name>
    <name evidence="5" type="ORF">HKBW3S47_00935</name>
</gene>
<evidence type="ECO:0000313" key="3">
    <source>
        <dbReference type="EMBL" id="GFP19527.1"/>
    </source>
</evidence>
<dbReference type="Proteomes" id="UP000569018">
    <property type="component" value="Unassembled WGS sequence"/>
</dbReference>
<keyword evidence="1" id="KW-0812">Transmembrane</keyword>
<dbReference type="Pfam" id="PF12849">
    <property type="entry name" value="PBP_like_2"/>
    <property type="match status" value="1"/>
</dbReference>
<dbReference type="PANTHER" id="PTHR37945:SF1">
    <property type="entry name" value="EXTRACELLULAR TUNGSTATE BINDING PROTEIN"/>
    <property type="match status" value="1"/>
</dbReference>
<dbReference type="InterPro" id="IPR024370">
    <property type="entry name" value="PBP_domain"/>
</dbReference>
<dbReference type="AlphaFoldDB" id="A0A6V8NHI3"/>
<accession>A0A6V8NHI3</accession>
<organism evidence="3 7">
    <name type="scientific">Candidatus Hakubella thermalkaliphila</name>
    <dbReference type="NCBI Taxonomy" id="2754717"/>
    <lineage>
        <taxon>Bacteria</taxon>
        <taxon>Bacillati</taxon>
        <taxon>Actinomycetota</taxon>
        <taxon>Actinomycetota incertae sedis</taxon>
        <taxon>Candidatus Hakubellales</taxon>
        <taxon>Candidatus Hakubellaceae</taxon>
        <taxon>Candidatus Hakubella</taxon>
    </lineage>
</organism>
<reference evidence="6 7" key="1">
    <citation type="journal article" date="2020" name="Front. Microbiol.">
        <title>Single-cell genomics of novel Actinobacteria with the Wood-Ljungdahl pathway discovered in a serpentinizing system.</title>
        <authorList>
            <person name="Merino N."/>
            <person name="Kawai M."/>
            <person name="Boyd E.S."/>
            <person name="Colman D.R."/>
            <person name="McGlynn S.E."/>
            <person name="Nealson K.H."/>
            <person name="Kurokawa K."/>
            <person name="Hongoh Y."/>
        </authorList>
    </citation>
    <scope>NUCLEOTIDE SEQUENCE [LARGE SCALE GENOMIC DNA]</scope>
    <source>
        <strain evidence="3 7">S03</strain>
        <strain evidence="4 8">S34</strain>
        <strain evidence="5 6">S47</strain>
    </source>
</reference>
<dbReference type="EMBL" id="BLRU01000092">
    <property type="protein sequence ID" value="GFP19527.1"/>
    <property type="molecule type" value="Genomic_DNA"/>
</dbReference>
<keyword evidence="1" id="KW-0472">Membrane</keyword>
<dbReference type="EMBL" id="BLSD01000039">
    <property type="protein sequence ID" value="GFP39235.1"/>
    <property type="molecule type" value="Genomic_DNA"/>
</dbReference>
<feature type="transmembrane region" description="Helical" evidence="1">
    <location>
        <begin position="7"/>
        <end position="28"/>
    </location>
</feature>
<sequence>MDRYPQLTSLFSILTGFFFVGMFVLSLVGCATRTSTIILATTTSTMDSGLLDVLLAEFTKRTGIQVKPVAVGTGEAMAMGERGEADVLLVHAREAEDKFMAEGFGAVRKDVMHNDFVIVGPVSDPARIRGMDSAREAFQSIAGLKSLFISRGDDSGTYKKELQIWKEAGITPQGEWYIESGQGMGETIRIADEKGAYILSDRGTYLSLKDTIRLEVLVEGDEILFNPYGVIAVNPEKFPHVNFQGAMEFIEFITSVEGQNIIKNFGVDKYGEPLFYPDALE</sequence>
<comment type="caution">
    <text evidence="3">The sequence shown here is derived from an EMBL/GenBank/DDBJ whole genome shotgun (WGS) entry which is preliminary data.</text>
</comment>
<keyword evidence="8" id="KW-1185">Reference proteome</keyword>
<name>A0A6V8NHI3_9ACTN</name>
<evidence type="ECO:0000313" key="7">
    <source>
        <dbReference type="Proteomes" id="UP000574717"/>
    </source>
</evidence>
<protein>
    <submittedName>
        <fullName evidence="3">Tungstate transport system substrate-binding protein</fullName>
    </submittedName>
</protein>
<evidence type="ECO:0000256" key="1">
    <source>
        <dbReference type="SAM" id="Phobius"/>
    </source>
</evidence>
<evidence type="ECO:0000313" key="6">
    <source>
        <dbReference type="Proteomes" id="UP000569018"/>
    </source>
</evidence>
<dbReference type="InterPro" id="IPR052738">
    <property type="entry name" value="ABC-Tungstate_binding"/>
</dbReference>
<keyword evidence="1" id="KW-1133">Transmembrane helix</keyword>
<dbReference type="SUPFAM" id="SSF53850">
    <property type="entry name" value="Periplasmic binding protein-like II"/>
    <property type="match status" value="1"/>
</dbReference>
<feature type="domain" description="PBP" evidence="2">
    <location>
        <begin position="33"/>
        <end position="256"/>
    </location>
</feature>
<dbReference type="Proteomes" id="UP000574717">
    <property type="component" value="Unassembled WGS sequence"/>
</dbReference>
<dbReference type="PANTHER" id="PTHR37945">
    <property type="entry name" value="EXTRACELLULAR TUNGSTATE BINDING PROTEIN"/>
    <property type="match status" value="1"/>
</dbReference>
<proteinExistence type="predicted"/>
<evidence type="ECO:0000313" key="8">
    <source>
        <dbReference type="Proteomes" id="UP000588083"/>
    </source>
</evidence>